<dbReference type="AlphaFoldDB" id="A0AAE1Y3F4"/>
<dbReference type="Pfam" id="PF13947">
    <property type="entry name" value="GUB_WAK_bind"/>
    <property type="match status" value="1"/>
</dbReference>
<dbReference type="GO" id="GO:0016020">
    <property type="term" value="C:membrane"/>
    <property type="evidence" value="ECO:0007669"/>
    <property type="project" value="UniProtKB-SubCell"/>
</dbReference>
<evidence type="ECO:0000256" key="1">
    <source>
        <dbReference type="ARBA" id="ARBA00004167"/>
    </source>
</evidence>
<feature type="domain" description="Wall-associated receptor kinase galacturonan-binding" evidence="3">
    <location>
        <begin position="16"/>
        <end position="79"/>
    </location>
</feature>
<keyword evidence="2" id="KW-0732">Signal</keyword>
<evidence type="ECO:0000313" key="5">
    <source>
        <dbReference type="Proteomes" id="UP001293254"/>
    </source>
</evidence>
<reference evidence="4" key="1">
    <citation type="submission" date="2020-06" db="EMBL/GenBank/DDBJ databases">
        <authorList>
            <person name="Li T."/>
            <person name="Hu X."/>
            <person name="Zhang T."/>
            <person name="Song X."/>
            <person name="Zhang H."/>
            <person name="Dai N."/>
            <person name="Sheng W."/>
            <person name="Hou X."/>
            <person name="Wei L."/>
        </authorList>
    </citation>
    <scope>NUCLEOTIDE SEQUENCE</scope>
    <source>
        <strain evidence="4">3651</strain>
        <tissue evidence="4">Leaf</tissue>
    </source>
</reference>
<organism evidence="4 5">
    <name type="scientific">Sesamum alatum</name>
    <dbReference type="NCBI Taxonomy" id="300844"/>
    <lineage>
        <taxon>Eukaryota</taxon>
        <taxon>Viridiplantae</taxon>
        <taxon>Streptophyta</taxon>
        <taxon>Embryophyta</taxon>
        <taxon>Tracheophyta</taxon>
        <taxon>Spermatophyta</taxon>
        <taxon>Magnoliopsida</taxon>
        <taxon>eudicotyledons</taxon>
        <taxon>Gunneridae</taxon>
        <taxon>Pentapetalae</taxon>
        <taxon>asterids</taxon>
        <taxon>lamiids</taxon>
        <taxon>Lamiales</taxon>
        <taxon>Pedaliaceae</taxon>
        <taxon>Sesamum</taxon>
    </lineage>
</organism>
<accession>A0AAE1Y3F4</accession>
<protein>
    <recommendedName>
        <fullName evidence="3">Wall-associated receptor kinase galacturonan-binding domain-containing protein</fullName>
    </recommendedName>
</protein>
<name>A0AAE1Y3F4_9LAMI</name>
<sequence length="335" mass="38048">MVYFLQTSYGELNPQCPPSSCGNIHNISNPFRLKDDPKHCGNPIYELECENNTTSVYLNSHRYLVQAIIYSDYTIRLVDAGITNDSCSFPQYSLGSYNFKRGYPFDMVNMNTPITLMSCPYPVNSSRWLEIDHCADRNYSFTDSTSNRRRTYVKFGHFNGLDVKDMCRIERIVMTSLPVKDETSFSLSEIHSSLLYGFELSWFSARCGGNCVCFLFPIGDDATEARCDEFSFCKFGNFLGKHPFHCSKSKDKEICIALPPSDGRSVRWRIPAHAPHHLVRLSPIFSTRPRVVSRALSLSLSSDSDAVRAAHRQGRTPNDSPLHGEHFHPLGLHFN</sequence>
<dbReference type="PANTHER" id="PTHR33138">
    <property type="entry name" value="OS01G0690200 PROTEIN"/>
    <property type="match status" value="1"/>
</dbReference>
<dbReference type="EMBL" id="JACGWO010000007">
    <property type="protein sequence ID" value="KAK4422797.1"/>
    <property type="molecule type" value="Genomic_DNA"/>
</dbReference>
<evidence type="ECO:0000259" key="3">
    <source>
        <dbReference type="Pfam" id="PF13947"/>
    </source>
</evidence>
<proteinExistence type="predicted"/>
<evidence type="ECO:0000256" key="2">
    <source>
        <dbReference type="ARBA" id="ARBA00022729"/>
    </source>
</evidence>
<comment type="subcellular location">
    <subcellularLocation>
        <location evidence="1">Membrane</location>
        <topology evidence="1">Single-pass membrane protein</topology>
    </subcellularLocation>
</comment>
<evidence type="ECO:0000313" key="4">
    <source>
        <dbReference type="EMBL" id="KAK4422797.1"/>
    </source>
</evidence>
<dbReference type="InterPro" id="IPR025287">
    <property type="entry name" value="WAK_GUB"/>
</dbReference>
<comment type="caution">
    <text evidence="4">The sequence shown here is derived from an EMBL/GenBank/DDBJ whole genome shotgun (WGS) entry which is preliminary data.</text>
</comment>
<dbReference type="GO" id="GO:0030247">
    <property type="term" value="F:polysaccharide binding"/>
    <property type="evidence" value="ECO:0007669"/>
    <property type="project" value="InterPro"/>
</dbReference>
<keyword evidence="5" id="KW-1185">Reference proteome</keyword>
<dbReference type="PANTHER" id="PTHR33138:SF30">
    <property type="entry name" value="LEAF RUST 10 DISEASE-RESISTANCE LOCUS RECEPTOR-LIKE PROTEIN KINASE-LIKE 2.7"/>
    <property type="match status" value="1"/>
</dbReference>
<dbReference type="Proteomes" id="UP001293254">
    <property type="component" value="Unassembled WGS sequence"/>
</dbReference>
<gene>
    <name evidence="4" type="ORF">Salat_1862200</name>
</gene>
<reference evidence="4" key="2">
    <citation type="journal article" date="2024" name="Plant">
        <title>Genomic evolution and insights into agronomic trait innovations of Sesamum species.</title>
        <authorList>
            <person name="Miao H."/>
            <person name="Wang L."/>
            <person name="Qu L."/>
            <person name="Liu H."/>
            <person name="Sun Y."/>
            <person name="Le M."/>
            <person name="Wang Q."/>
            <person name="Wei S."/>
            <person name="Zheng Y."/>
            <person name="Lin W."/>
            <person name="Duan Y."/>
            <person name="Cao H."/>
            <person name="Xiong S."/>
            <person name="Wang X."/>
            <person name="Wei L."/>
            <person name="Li C."/>
            <person name="Ma Q."/>
            <person name="Ju M."/>
            <person name="Zhao R."/>
            <person name="Li G."/>
            <person name="Mu C."/>
            <person name="Tian Q."/>
            <person name="Mei H."/>
            <person name="Zhang T."/>
            <person name="Gao T."/>
            <person name="Zhang H."/>
        </authorList>
    </citation>
    <scope>NUCLEOTIDE SEQUENCE</scope>
    <source>
        <strain evidence="4">3651</strain>
    </source>
</reference>